<evidence type="ECO:0000256" key="2">
    <source>
        <dbReference type="ARBA" id="ARBA00004286"/>
    </source>
</evidence>
<feature type="compositionally biased region" description="Polar residues" evidence="9">
    <location>
        <begin position="370"/>
        <end position="381"/>
    </location>
</feature>
<sequence>MTVTRGFTEEADKLLDYLEHGVFDAVEKQYLRSCIFAIYLDNQDPNNIVEAYTFNFSYHNVPGTDVTIPIMSLDADLEKMSISGSSRQTSDPVADATRKGRVPTLGEVKRSLKALVKNLIQATTQMDALPRRRFATFKLFYYEHTPDDYEPMHFHPGDAKKDRWFFTTHAKGEVPERCSVGSIQTGYHGVDVKVTSVSGYLPSTEDNNAPFMGTTHSSTLTAPTLTPMEEAAIRLQQTEAQRKDAMVRRVAWDADDGMCDPDADSEVDPEYGGSDGHNKGISCAVNDSGVEFIEPMGIRDEEGQIRPFSQMDKQQRNICCAHGEAQYAGQQDNVPDRIAQLLRHRNLRTKQIRSPEFSLPPSDVTPPSLPTASSLNMEPSNGAIDTQRVQDLIVNACMNAEDSEMLDMNTQVIPSMNDSITSFTDVERNATEEGTLECECGVVAQDCDCLMCDGGCNRWFHSWCMGFHSAKDERIPATFICFDCRVKADQNWDLIVVHDLYPRMIARFRDLAIFRRAIKVFETSSPDGLAPFTKKMGCDSTVAGQLFKRLEAEGKWGFIATETKEVDALGLMETTTRDTRSKSKGKNAKTKQPRRKILQKPKYVFVKAAKTTQAYEDYFNPDPEVEKRVLRLSELVGLRCTSRFIHS</sequence>
<dbReference type="InterPro" id="IPR019786">
    <property type="entry name" value="Zinc_finger_PHD-type_CS"/>
</dbReference>
<feature type="domain" description="HORMA" evidence="10">
    <location>
        <begin position="1"/>
        <end position="194"/>
    </location>
</feature>
<evidence type="ECO:0000256" key="3">
    <source>
        <dbReference type="ARBA" id="ARBA00022454"/>
    </source>
</evidence>
<dbReference type="GO" id="GO:0005634">
    <property type="term" value="C:nucleus"/>
    <property type="evidence" value="ECO:0007669"/>
    <property type="project" value="UniProtKB-SubCell"/>
</dbReference>
<dbReference type="InterPro" id="IPR011011">
    <property type="entry name" value="Znf_FYVE_PHD"/>
</dbReference>
<evidence type="ECO:0000313" key="11">
    <source>
        <dbReference type="EMBL" id="PCH37883.1"/>
    </source>
</evidence>
<evidence type="ECO:0000256" key="4">
    <source>
        <dbReference type="ARBA" id="ARBA00022723"/>
    </source>
</evidence>
<evidence type="ECO:0000256" key="1">
    <source>
        <dbReference type="ARBA" id="ARBA00004123"/>
    </source>
</evidence>
<evidence type="ECO:0000313" key="12">
    <source>
        <dbReference type="Proteomes" id="UP000218811"/>
    </source>
</evidence>
<dbReference type="SUPFAM" id="SSF57903">
    <property type="entry name" value="FYVE/PHD zinc finger"/>
    <property type="match status" value="1"/>
</dbReference>
<keyword evidence="8" id="KW-0469">Meiosis</keyword>
<dbReference type="InterPro" id="IPR051294">
    <property type="entry name" value="HORMA_MeioticProgression"/>
</dbReference>
<evidence type="ECO:0000259" key="10">
    <source>
        <dbReference type="PROSITE" id="PS50815"/>
    </source>
</evidence>
<dbReference type="AlphaFoldDB" id="A0A2H3JDJ8"/>
<evidence type="ECO:0000256" key="8">
    <source>
        <dbReference type="ARBA" id="ARBA00023254"/>
    </source>
</evidence>
<keyword evidence="5" id="KW-0863">Zinc-finger</keyword>
<evidence type="ECO:0000256" key="6">
    <source>
        <dbReference type="ARBA" id="ARBA00022833"/>
    </source>
</evidence>
<dbReference type="Gene3D" id="3.30.40.10">
    <property type="entry name" value="Zinc/RING finger domain, C3HC4 (zinc finger)"/>
    <property type="match status" value="1"/>
</dbReference>
<evidence type="ECO:0000256" key="9">
    <source>
        <dbReference type="SAM" id="MobiDB-lite"/>
    </source>
</evidence>
<reference evidence="11 12" key="1">
    <citation type="journal article" date="2012" name="Science">
        <title>The Paleozoic origin of enzymatic lignin decomposition reconstructed from 31 fungal genomes.</title>
        <authorList>
            <person name="Floudas D."/>
            <person name="Binder M."/>
            <person name="Riley R."/>
            <person name="Barry K."/>
            <person name="Blanchette R.A."/>
            <person name="Henrissat B."/>
            <person name="Martinez A.T."/>
            <person name="Otillar R."/>
            <person name="Spatafora J.W."/>
            <person name="Yadav J.S."/>
            <person name="Aerts A."/>
            <person name="Benoit I."/>
            <person name="Boyd A."/>
            <person name="Carlson A."/>
            <person name="Copeland A."/>
            <person name="Coutinho P.M."/>
            <person name="de Vries R.P."/>
            <person name="Ferreira P."/>
            <person name="Findley K."/>
            <person name="Foster B."/>
            <person name="Gaskell J."/>
            <person name="Glotzer D."/>
            <person name="Gorecki P."/>
            <person name="Heitman J."/>
            <person name="Hesse C."/>
            <person name="Hori C."/>
            <person name="Igarashi K."/>
            <person name="Jurgens J.A."/>
            <person name="Kallen N."/>
            <person name="Kersten P."/>
            <person name="Kohler A."/>
            <person name="Kuees U."/>
            <person name="Kumar T.K.A."/>
            <person name="Kuo A."/>
            <person name="LaButti K."/>
            <person name="Larrondo L.F."/>
            <person name="Lindquist E."/>
            <person name="Ling A."/>
            <person name="Lombard V."/>
            <person name="Lucas S."/>
            <person name="Lundell T."/>
            <person name="Martin R."/>
            <person name="McLaughlin D.J."/>
            <person name="Morgenstern I."/>
            <person name="Morin E."/>
            <person name="Murat C."/>
            <person name="Nagy L.G."/>
            <person name="Nolan M."/>
            <person name="Ohm R.A."/>
            <person name="Patyshakuliyeva A."/>
            <person name="Rokas A."/>
            <person name="Ruiz-Duenas F.J."/>
            <person name="Sabat G."/>
            <person name="Salamov A."/>
            <person name="Samejima M."/>
            <person name="Schmutz J."/>
            <person name="Slot J.C."/>
            <person name="St John F."/>
            <person name="Stenlid J."/>
            <person name="Sun H."/>
            <person name="Sun S."/>
            <person name="Syed K."/>
            <person name="Tsang A."/>
            <person name="Wiebenga A."/>
            <person name="Young D."/>
            <person name="Pisabarro A."/>
            <person name="Eastwood D.C."/>
            <person name="Martin F."/>
            <person name="Cullen D."/>
            <person name="Grigoriev I.V."/>
            <person name="Hibbett D.S."/>
        </authorList>
    </citation>
    <scope>NUCLEOTIDE SEQUENCE [LARGE SCALE GENOMIC DNA]</scope>
    <source>
        <strain evidence="11 12">MD-104</strain>
    </source>
</reference>
<dbReference type="STRING" id="742152.A0A2H3JDJ8"/>
<dbReference type="PROSITE" id="PS01359">
    <property type="entry name" value="ZF_PHD_1"/>
    <property type="match status" value="1"/>
</dbReference>
<evidence type="ECO:0000256" key="5">
    <source>
        <dbReference type="ARBA" id="ARBA00022771"/>
    </source>
</evidence>
<keyword evidence="7" id="KW-0539">Nucleus</keyword>
<dbReference type="EMBL" id="KB467942">
    <property type="protein sequence ID" value="PCH37883.1"/>
    <property type="molecule type" value="Genomic_DNA"/>
</dbReference>
<name>A0A2H3JDJ8_WOLCO</name>
<feature type="region of interest" description="Disordered" evidence="9">
    <location>
        <begin position="573"/>
        <end position="594"/>
    </location>
</feature>
<dbReference type="GO" id="GO:0005694">
    <property type="term" value="C:chromosome"/>
    <property type="evidence" value="ECO:0007669"/>
    <property type="project" value="UniProtKB-SubCell"/>
</dbReference>
<keyword evidence="6" id="KW-0862">Zinc</keyword>
<protein>
    <recommendedName>
        <fullName evidence="10">HORMA domain-containing protein</fullName>
    </recommendedName>
</protein>
<dbReference type="InterPro" id="IPR013083">
    <property type="entry name" value="Znf_RING/FYVE/PHD"/>
</dbReference>
<feature type="region of interest" description="Disordered" evidence="9">
    <location>
        <begin position="355"/>
        <end position="381"/>
    </location>
</feature>
<dbReference type="GO" id="GO:0007130">
    <property type="term" value="P:synaptonemal complex assembly"/>
    <property type="evidence" value="ECO:0007669"/>
    <property type="project" value="TreeGrafter"/>
</dbReference>
<keyword evidence="4" id="KW-0479">Metal-binding</keyword>
<accession>A0A2H3JDJ8</accession>
<keyword evidence="12" id="KW-1185">Reference proteome</keyword>
<dbReference type="OMA" id="CMGYHSA"/>
<proteinExistence type="predicted"/>
<dbReference type="PANTHER" id="PTHR48225:SF7">
    <property type="entry name" value="MEIOSIS-SPECIFIC PROTEIN HOP1"/>
    <property type="match status" value="1"/>
</dbReference>
<comment type="subcellular location">
    <subcellularLocation>
        <location evidence="2">Chromosome</location>
    </subcellularLocation>
    <subcellularLocation>
        <location evidence="1">Nucleus</location>
    </subcellularLocation>
</comment>
<dbReference type="Pfam" id="PF02301">
    <property type="entry name" value="HORMA"/>
    <property type="match status" value="1"/>
</dbReference>
<dbReference type="InterPro" id="IPR036570">
    <property type="entry name" value="HORMA_dom_sf"/>
</dbReference>
<gene>
    <name evidence="11" type="ORF">WOLCODRAFT_96043</name>
</gene>
<organism evidence="11 12">
    <name type="scientific">Wolfiporia cocos (strain MD-104)</name>
    <name type="common">Brown rot fungus</name>
    <dbReference type="NCBI Taxonomy" id="742152"/>
    <lineage>
        <taxon>Eukaryota</taxon>
        <taxon>Fungi</taxon>
        <taxon>Dikarya</taxon>
        <taxon>Basidiomycota</taxon>
        <taxon>Agaricomycotina</taxon>
        <taxon>Agaricomycetes</taxon>
        <taxon>Polyporales</taxon>
        <taxon>Phaeolaceae</taxon>
        <taxon>Wolfiporia</taxon>
    </lineage>
</organism>
<dbReference type="PROSITE" id="PS50815">
    <property type="entry name" value="HORMA"/>
    <property type="match status" value="1"/>
</dbReference>
<dbReference type="GO" id="GO:0008270">
    <property type="term" value="F:zinc ion binding"/>
    <property type="evidence" value="ECO:0007669"/>
    <property type="project" value="UniProtKB-KW"/>
</dbReference>
<dbReference type="InterPro" id="IPR003511">
    <property type="entry name" value="HORMA_dom"/>
</dbReference>
<dbReference type="GO" id="GO:0051598">
    <property type="term" value="P:meiotic recombination checkpoint signaling"/>
    <property type="evidence" value="ECO:0007669"/>
    <property type="project" value="TreeGrafter"/>
</dbReference>
<feature type="compositionally biased region" description="Basic residues" evidence="9">
    <location>
        <begin position="582"/>
        <end position="594"/>
    </location>
</feature>
<dbReference type="SUPFAM" id="SSF56019">
    <property type="entry name" value="The spindle assembly checkpoint protein mad2"/>
    <property type="match status" value="1"/>
</dbReference>
<dbReference type="Proteomes" id="UP000218811">
    <property type="component" value="Unassembled WGS sequence"/>
</dbReference>
<evidence type="ECO:0000256" key="7">
    <source>
        <dbReference type="ARBA" id="ARBA00023242"/>
    </source>
</evidence>
<dbReference type="PANTHER" id="PTHR48225">
    <property type="entry name" value="HORMA DOMAIN-CONTAINING PROTEIN 1"/>
    <property type="match status" value="1"/>
</dbReference>
<dbReference type="OrthoDB" id="1928087at2759"/>
<dbReference type="Gene3D" id="3.30.900.10">
    <property type="entry name" value="HORMA domain"/>
    <property type="match status" value="1"/>
</dbReference>
<keyword evidence="3" id="KW-0158">Chromosome</keyword>